<dbReference type="EMBL" id="OZ021737">
    <property type="protein sequence ID" value="CAK9317773.1"/>
    <property type="molecule type" value="Genomic_DNA"/>
</dbReference>
<name>A0ABP0YBD2_9ROSI</name>
<keyword evidence="2" id="KW-1185">Reference proteome</keyword>
<organism evidence="1 2">
    <name type="scientific">Citrullus colocynthis</name>
    <name type="common">colocynth</name>
    <dbReference type="NCBI Taxonomy" id="252529"/>
    <lineage>
        <taxon>Eukaryota</taxon>
        <taxon>Viridiplantae</taxon>
        <taxon>Streptophyta</taxon>
        <taxon>Embryophyta</taxon>
        <taxon>Tracheophyta</taxon>
        <taxon>Spermatophyta</taxon>
        <taxon>Magnoliopsida</taxon>
        <taxon>eudicotyledons</taxon>
        <taxon>Gunneridae</taxon>
        <taxon>Pentapetalae</taxon>
        <taxon>rosids</taxon>
        <taxon>fabids</taxon>
        <taxon>Cucurbitales</taxon>
        <taxon>Cucurbitaceae</taxon>
        <taxon>Benincaseae</taxon>
        <taxon>Citrullus</taxon>
    </lineage>
</organism>
<protein>
    <submittedName>
        <fullName evidence="1">Uncharacterized protein</fullName>
    </submittedName>
</protein>
<accession>A0ABP0YBD2</accession>
<sequence>MVKSSKDQYSGQYEKLSTIDDYVPNFLIGGFFLDIQVIRTGSVILLHEAAFSKFILAQR</sequence>
<gene>
    <name evidence="1" type="ORF">CITCOLO1_LOCUS9722</name>
</gene>
<proteinExistence type="predicted"/>
<dbReference type="Proteomes" id="UP001642487">
    <property type="component" value="Chromosome 3"/>
</dbReference>
<evidence type="ECO:0000313" key="1">
    <source>
        <dbReference type="EMBL" id="CAK9317773.1"/>
    </source>
</evidence>
<evidence type="ECO:0000313" key="2">
    <source>
        <dbReference type="Proteomes" id="UP001642487"/>
    </source>
</evidence>
<reference evidence="1 2" key="1">
    <citation type="submission" date="2024-03" db="EMBL/GenBank/DDBJ databases">
        <authorList>
            <person name="Gkanogiannis A."/>
            <person name="Becerra Lopez-Lavalle L."/>
        </authorList>
    </citation>
    <scope>NUCLEOTIDE SEQUENCE [LARGE SCALE GENOMIC DNA]</scope>
</reference>